<evidence type="ECO:0000256" key="2">
    <source>
        <dbReference type="ARBA" id="ARBA00022723"/>
    </source>
</evidence>
<keyword evidence="8" id="KW-1185">Reference proteome</keyword>
<evidence type="ECO:0000256" key="5">
    <source>
        <dbReference type="SAM" id="MobiDB-lite"/>
    </source>
</evidence>
<dbReference type="EMBL" id="JBHSGF010000010">
    <property type="protein sequence ID" value="MFC4556258.1"/>
    <property type="molecule type" value="Genomic_DNA"/>
</dbReference>
<protein>
    <submittedName>
        <fullName evidence="7">CDGSH iron-sulfur domain-containing protein</fullName>
    </submittedName>
</protein>
<sequence length="110" mass="11270">MTHCEPCEVADVPAALPVPSDGADRAPGDGTAEEAASWTPPVTGGWASITACPDGPLLVRGDVEILLASGEPAPRRRATVALCRCGASGIKPYCDGSHKVVGFRTEDEPS</sequence>
<accession>A0ABV9DEH0</accession>
<evidence type="ECO:0000256" key="1">
    <source>
        <dbReference type="ARBA" id="ARBA00022714"/>
    </source>
</evidence>
<gene>
    <name evidence="7" type="ORF">ACFO3F_13460</name>
</gene>
<keyword evidence="4" id="KW-0411">Iron-sulfur</keyword>
<proteinExistence type="predicted"/>
<organism evidence="7 8">
    <name type="scientific">Georgenia faecalis</name>
    <dbReference type="NCBI Taxonomy" id="2483799"/>
    <lineage>
        <taxon>Bacteria</taxon>
        <taxon>Bacillati</taxon>
        <taxon>Actinomycetota</taxon>
        <taxon>Actinomycetes</taxon>
        <taxon>Micrococcales</taxon>
        <taxon>Bogoriellaceae</taxon>
        <taxon>Georgenia</taxon>
    </lineage>
</organism>
<keyword evidence="2" id="KW-0479">Metal-binding</keyword>
<dbReference type="RefSeq" id="WP_122825069.1">
    <property type="nucleotide sequence ID" value="NZ_CP033325.1"/>
</dbReference>
<reference evidence="8" key="1">
    <citation type="journal article" date="2019" name="Int. J. Syst. Evol. Microbiol.">
        <title>The Global Catalogue of Microorganisms (GCM) 10K type strain sequencing project: providing services to taxonomists for standard genome sequencing and annotation.</title>
        <authorList>
            <consortium name="The Broad Institute Genomics Platform"/>
            <consortium name="The Broad Institute Genome Sequencing Center for Infectious Disease"/>
            <person name="Wu L."/>
            <person name="Ma J."/>
        </authorList>
    </citation>
    <scope>NUCLEOTIDE SEQUENCE [LARGE SCALE GENOMIC DNA]</scope>
    <source>
        <strain evidence="8">JCM 3369</strain>
    </source>
</reference>
<evidence type="ECO:0000313" key="8">
    <source>
        <dbReference type="Proteomes" id="UP001595955"/>
    </source>
</evidence>
<dbReference type="SMART" id="SM00704">
    <property type="entry name" value="ZnF_CDGSH"/>
    <property type="match status" value="1"/>
</dbReference>
<dbReference type="Proteomes" id="UP001595955">
    <property type="component" value="Unassembled WGS sequence"/>
</dbReference>
<evidence type="ECO:0000259" key="6">
    <source>
        <dbReference type="SMART" id="SM00704"/>
    </source>
</evidence>
<feature type="domain" description="Iron-binding zinc finger CDGSH type" evidence="6">
    <location>
        <begin position="71"/>
        <end position="104"/>
    </location>
</feature>
<keyword evidence="1" id="KW-0001">2Fe-2S</keyword>
<comment type="caution">
    <text evidence="7">The sequence shown here is derived from an EMBL/GenBank/DDBJ whole genome shotgun (WGS) entry which is preliminary data.</text>
</comment>
<dbReference type="Gene3D" id="3.40.5.90">
    <property type="entry name" value="CDGSH iron-sulfur domain, mitoNEET-type"/>
    <property type="match status" value="1"/>
</dbReference>
<keyword evidence="3" id="KW-0408">Iron</keyword>
<evidence type="ECO:0000256" key="4">
    <source>
        <dbReference type="ARBA" id="ARBA00023014"/>
    </source>
</evidence>
<name>A0ABV9DEH0_9MICO</name>
<dbReference type="Pfam" id="PF09360">
    <property type="entry name" value="zf-CDGSH"/>
    <property type="match status" value="1"/>
</dbReference>
<dbReference type="InterPro" id="IPR042216">
    <property type="entry name" value="MitoNEET_CISD"/>
</dbReference>
<evidence type="ECO:0000256" key="3">
    <source>
        <dbReference type="ARBA" id="ARBA00023004"/>
    </source>
</evidence>
<feature type="region of interest" description="Disordered" evidence="5">
    <location>
        <begin position="15"/>
        <end position="43"/>
    </location>
</feature>
<dbReference type="InterPro" id="IPR018967">
    <property type="entry name" value="FeS-contain_CDGSH-typ"/>
</dbReference>
<evidence type="ECO:0000313" key="7">
    <source>
        <dbReference type="EMBL" id="MFC4556258.1"/>
    </source>
</evidence>